<sequence>MSHFPLAFNVQGRANYWQTSKKQSSKSTRCWMCPCARECSRFSQGSLPSDKVLGDALKNLTLSNPTGSKETIQQFFQSESAFV</sequence>
<dbReference type="HOGENOM" id="CLU_2543230_0_0_1"/>
<evidence type="ECO:0000313" key="2">
    <source>
        <dbReference type="Proteomes" id="UP000054538"/>
    </source>
</evidence>
<accession>A0A0D0DH76</accession>
<name>A0A0D0DH76_9AGAM</name>
<dbReference type="Proteomes" id="UP000054538">
    <property type="component" value="Unassembled WGS sequence"/>
</dbReference>
<gene>
    <name evidence="1" type="ORF">PAXRUDRAFT_824918</name>
</gene>
<reference evidence="2" key="2">
    <citation type="submission" date="2015-01" db="EMBL/GenBank/DDBJ databases">
        <title>Evolutionary Origins and Diversification of the Mycorrhizal Mutualists.</title>
        <authorList>
            <consortium name="DOE Joint Genome Institute"/>
            <consortium name="Mycorrhizal Genomics Consortium"/>
            <person name="Kohler A."/>
            <person name="Kuo A."/>
            <person name="Nagy L.G."/>
            <person name="Floudas D."/>
            <person name="Copeland A."/>
            <person name="Barry K.W."/>
            <person name="Cichocki N."/>
            <person name="Veneault-Fourrey C."/>
            <person name="LaButti K."/>
            <person name="Lindquist E.A."/>
            <person name="Lipzen A."/>
            <person name="Lundell T."/>
            <person name="Morin E."/>
            <person name="Murat C."/>
            <person name="Riley R."/>
            <person name="Ohm R."/>
            <person name="Sun H."/>
            <person name="Tunlid A."/>
            <person name="Henrissat B."/>
            <person name="Grigoriev I.V."/>
            <person name="Hibbett D.S."/>
            <person name="Martin F."/>
        </authorList>
    </citation>
    <scope>NUCLEOTIDE SEQUENCE [LARGE SCALE GENOMIC DNA]</scope>
    <source>
        <strain evidence="2">Ve08.2h10</strain>
    </source>
</reference>
<protein>
    <submittedName>
        <fullName evidence="1">Uncharacterized protein</fullName>
    </submittedName>
</protein>
<evidence type="ECO:0000313" key="1">
    <source>
        <dbReference type="EMBL" id="KIK97457.1"/>
    </source>
</evidence>
<reference evidence="1 2" key="1">
    <citation type="submission" date="2014-04" db="EMBL/GenBank/DDBJ databases">
        <authorList>
            <consortium name="DOE Joint Genome Institute"/>
            <person name="Kuo A."/>
            <person name="Kohler A."/>
            <person name="Jargeat P."/>
            <person name="Nagy L.G."/>
            <person name="Floudas D."/>
            <person name="Copeland A."/>
            <person name="Barry K.W."/>
            <person name="Cichocki N."/>
            <person name="Veneault-Fourrey C."/>
            <person name="LaButti K."/>
            <person name="Lindquist E.A."/>
            <person name="Lipzen A."/>
            <person name="Lundell T."/>
            <person name="Morin E."/>
            <person name="Murat C."/>
            <person name="Sun H."/>
            <person name="Tunlid A."/>
            <person name="Henrissat B."/>
            <person name="Grigoriev I.V."/>
            <person name="Hibbett D.S."/>
            <person name="Martin F."/>
            <person name="Nordberg H.P."/>
            <person name="Cantor M.N."/>
            <person name="Hua S.X."/>
        </authorList>
    </citation>
    <scope>NUCLEOTIDE SEQUENCE [LARGE SCALE GENOMIC DNA]</scope>
    <source>
        <strain evidence="1 2">Ve08.2h10</strain>
    </source>
</reference>
<dbReference type="AlphaFoldDB" id="A0A0D0DH76"/>
<dbReference type="InParanoid" id="A0A0D0DH76"/>
<organism evidence="1 2">
    <name type="scientific">Paxillus rubicundulus Ve08.2h10</name>
    <dbReference type="NCBI Taxonomy" id="930991"/>
    <lineage>
        <taxon>Eukaryota</taxon>
        <taxon>Fungi</taxon>
        <taxon>Dikarya</taxon>
        <taxon>Basidiomycota</taxon>
        <taxon>Agaricomycotina</taxon>
        <taxon>Agaricomycetes</taxon>
        <taxon>Agaricomycetidae</taxon>
        <taxon>Boletales</taxon>
        <taxon>Paxilineae</taxon>
        <taxon>Paxillaceae</taxon>
        <taxon>Paxillus</taxon>
    </lineage>
</organism>
<proteinExistence type="predicted"/>
<keyword evidence="2" id="KW-1185">Reference proteome</keyword>
<dbReference type="EMBL" id="KN824935">
    <property type="protein sequence ID" value="KIK97457.1"/>
    <property type="molecule type" value="Genomic_DNA"/>
</dbReference>